<evidence type="ECO:0000313" key="1">
    <source>
        <dbReference type="EMBL" id="MBB4765974.1"/>
    </source>
</evidence>
<organism evidence="1 2">
    <name type="scientific">Actinoplanes digitatis</name>
    <dbReference type="NCBI Taxonomy" id="1868"/>
    <lineage>
        <taxon>Bacteria</taxon>
        <taxon>Bacillati</taxon>
        <taxon>Actinomycetota</taxon>
        <taxon>Actinomycetes</taxon>
        <taxon>Micromonosporales</taxon>
        <taxon>Micromonosporaceae</taxon>
        <taxon>Actinoplanes</taxon>
    </lineage>
</organism>
<comment type="caution">
    <text evidence="1">The sequence shown here is derived from an EMBL/GenBank/DDBJ whole genome shotgun (WGS) entry which is preliminary data.</text>
</comment>
<gene>
    <name evidence="1" type="ORF">BJ971_006530</name>
</gene>
<name>A0A7W7I3Z5_9ACTN</name>
<dbReference type="SUPFAM" id="SSF52540">
    <property type="entry name" value="P-loop containing nucleoside triphosphate hydrolases"/>
    <property type="match status" value="1"/>
</dbReference>
<dbReference type="Gene3D" id="3.40.50.300">
    <property type="entry name" value="P-loop containing nucleotide triphosphate hydrolases"/>
    <property type="match status" value="1"/>
</dbReference>
<evidence type="ECO:0000313" key="2">
    <source>
        <dbReference type="Proteomes" id="UP000578112"/>
    </source>
</evidence>
<keyword evidence="2" id="KW-1185">Reference proteome</keyword>
<sequence>MVDRLVLVNGLPASGKTTLASQLAVQLSVPLVSKDSIKELLADAFPSAATPSLGRIAMETAWSLVAEMPGTVILESWWFKPRDLGLVKAGLEHCCAPMVAEIWCEVPADVARERFAARSRPAVYQDARRLAACWEDWAARAEPLGVGLTVRVRTDQPVDVGAVAAAVLGRDL</sequence>
<dbReference type="InterPro" id="IPR027417">
    <property type="entry name" value="P-loop_NTPase"/>
</dbReference>
<keyword evidence="1" id="KW-0808">Transferase</keyword>
<dbReference type="EMBL" id="JACHNH010000001">
    <property type="protein sequence ID" value="MBB4765974.1"/>
    <property type="molecule type" value="Genomic_DNA"/>
</dbReference>
<dbReference type="Pfam" id="PF13671">
    <property type="entry name" value="AAA_33"/>
    <property type="match status" value="1"/>
</dbReference>
<dbReference type="GO" id="GO:0016301">
    <property type="term" value="F:kinase activity"/>
    <property type="evidence" value="ECO:0007669"/>
    <property type="project" value="UniProtKB-KW"/>
</dbReference>
<dbReference type="Proteomes" id="UP000578112">
    <property type="component" value="Unassembled WGS sequence"/>
</dbReference>
<dbReference type="RefSeq" id="WP_184996958.1">
    <property type="nucleotide sequence ID" value="NZ_BOMK01000063.1"/>
</dbReference>
<proteinExistence type="predicted"/>
<reference evidence="1 2" key="1">
    <citation type="submission" date="2020-08" db="EMBL/GenBank/DDBJ databases">
        <title>Sequencing the genomes of 1000 actinobacteria strains.</title>
        <authorList>
            <person name="Klenk H.-P."/>
        </authorList>
    </citation>
    <scope>NUCLEOTIDE SEQUENCE [LARGE SCALE GENOMIC DNA]</scope>
    <source>
        <strain evidence="1 2">DSM 43149</strain>
    </source>
</reference>
<dbReference type="AlphaFoldDB" id="A0A7W7I3Z5"/>
<protein>
    <submittedName>
        <fullName evidence="1">Putative kinase</fullName>
    </submittedName>
</protein>
<keyword evidence="1" id="KW-0418">Kinase</keyword>
<accession>A0A7W7I3Z5</accession>